<organism evidence="9 10">
    <name type="scientific">Streptomyces chisholmiae</name>
    <dbReference type="NCBI Taxonomy" id="3075540"/>
    <lineage>
        <taxon>Bacteria</taxon>
        <taxon>Bacillati</taxon>
        <taxon>Actinomycetota</taxon>
        <taxon>Actinomycetes</taxon>
        <taxon>Kitasatosporales</taxon>
        <taxon>Streptomycetaceae</taxon>
        <taxon>Streptomyces</taxon>
    </lineage>
</organism>
<dbReference type="SUPFAM" id="SSF52540">
    <property type="entry name" value="P-loop containing nucleoside triphosphate hydrolases"/>
    <property type="match status" value="1"/>
</dbReference>
<dbReference type="Gene3D" id="1.10.10.10">
    <property type="entry name" value="Winged helix-like DNA-binding domain superfamily/Winged helix DNA-binding domain"/>
    <property type="match status" value="1"/>
</dbReference>
<evidence type="ECO:0000313" key="10">
    <source>
        <dbReference type="Proteomes" id="UP001183410"/>
    </source>
</evidence>
<dbReference type="InterPro" id="IPR019734">
    <property type="entry name" value="TPR_rpt"/>
</dbReference>
<dbReference type="Proteomes" id="UP001183410">
    <property type="component" value="Unassembled WGS sequence"/>
</dbReference>
<dbReference type="RefSeq" id="WP_311667013.1">
    <property type="nucleotide sequence ID" value="NZ_JAVREO010000006.1"/>
</dbReference>
<dbReference type="PANTHER" id="PTHR35807:SF1">
    <property type="entry name" value="TRANSCRIPTIONAL REGULATOR REDD"/>
    <property type="match status" value="1"/>
</dbReference>
<gene>
    <name evidence="9" type="ORF">RM844_11720</name>
</gene>
<dbReference type="InterPro" id="IPR027417">
    <property type="entry name" value="P-loop_NTPase"/>
</dbReference>
<dbReference type="SUPFAM" id="SSF46894">
    <property type="entry name" value="C-terminal effector domain of the bipartite response regulators"/>
    <property type="match status" value="1"/>
</dbReference>
<protein>
    <submittedName>
        <fullName evidence="9">BTAD domain-containing putative transcriptional regulator</fullName>
    </submittedName>
</protein>
<evidence type="ECO:0000256" key="7">
    <source>
        <dbReference type="PROSITE-ProRule" id="PRU01091"/>
    </source>
</evidence>
<dbReference type="PROSITE" id="PS51755">
    <property type="entry name" value="OMPR_PHOB"/>
    <property type="match status" value="1"/>
</dbReference>
<dbReference type="SMART" id="SM00862">
    <property type="entry name" value="Trans_reg_C"/>
    <property type="match status" value="1"/>
</dbReference>
<dbReference type="PRINTS" id="PR00364">
    <property type="entry name" value="DISEASERSIST"/>
</dbReference>
<evidence type="ECO:0000313" key="9">
    <source>
        <dbReference type="EMBL" id="MDT0266959.1"/>
    </source>
</evidence>
<sequence length="1049" mass="112453">MEFVVLGPLEVRRDGRAQVVTGRLRGTLLGVLLSRANRSVSVDFLVDALWGEHSDPRAVQKLHLHVHRLRSVLGEPDRLRWEQSGYRLVVRPAELDAERFESLVDEATVLATTDPRRAAALLRSALDLWRGDPFSSLATPELDDWARRLAERRLVAREALYQAELADGAGESVIPELDELARAHPLREGPQALLMTALYQAGRREEALAAYRRARRQVAEELGLEPGPELRELERLILAGGPLRAPGPRPVPGRSAAPAQLPAGVVGFAGREAELAELHALVSGSAPLLISALAGTAGVGKTALAVHWAHRVRDRFPDGQLYVDLRGYGPDQPLAPADALAGFLRALGLAGPAIPTDLAERAARFRTLVDRRRMLVVLDNANSVAQVRPLLPGSPTCATVITSRDTLSGLVVREGAHRISLDRLPAADARALLGRLLGERGAAEPAAVAALVERCARLPLALRIAADLVSSRPGQSIEALATELAGRQEALHVLDLDDPYTAMRAVFSWSYRRLGSPAARLFRLLGLHPGPDLDCHAAAALAGLDLAAARAALAELTRSHLVERPHGGRYQLHDLLRAYAAELAGGAGRHLGRAPGSGVEFGVEFGVGFGDEFGDGVAAGGEVGAGTTGGSEVAGEDERTAALGRLRDYYLATAAAAMDVVVPHEAFRRPTPPVWTGAAPRFTSNDQARRWLDAERTNLLDLTRDGAPRFTVDIAETLWRHLYIAGYPDEAIQLYSRELAAARALGDPLAEAHARNHLGKTLDQMGRDGEEALAHLGAALAAYQRAGSPDWQSAAHNNLGIAYGRRGEFAAAVREFEQALRLADPSVPWPLRRAPLVNLARCLRELGRYEEAVGQLRIVLARCEEDGDQTSVSNALAGLADLCLLMDRDAEAGDHARRGLAAARENGFRAVELDCLRVLGVVARRAGRHARALGCHEDALALARAIGARHTLVESLNELAATQAAAGRPAAAVRRCREALAVATEADDRRALARTHAALAELLVGNGDFEDAGGHWRSALEHYEALGDPAAAEIRGRLDDLDRGVPAGR</sequence>
<evidence type="ECO:0000256" key="2">
    <source>
        <dbReference type="ARBA" id="ARBA00023012"/>
    </source>
</evidence>
<dbReference type="SMART" id="SM00028">
    <property type="entry name" value="TPR"/>
    <property type="match status" value="7"/>
</dbReference>
<evidence type="ECO:0000256" key="5">
    <source>
        <dbReference type="ARBA" id="ARBA00023163"/>
    </source>
</evidence>
<dbReference type="InterPro" id="IPR036388">
    <property type="entry name" value="WH-like_DNA-bd_sf"/>
</dbReference>
<dbReference type="Gene3D" id="3.40.50.300">
    <property type="entry name" value="P-loop containing nucleotide triphosphate hydrolases"/>
    <property type="match status" value="1"/>
</dbReference>
<keyword evidence="6" id="KW-0802">TPR repeat</keyword>
<dbReference type="CDD" id="cd15831">
    <property type="entry name" value="BTAD"/>
    <property type="match status" value="1"/>
</dbReference>
<proteinExistence type="inferred from homology"/>
<dbReference type="Pfam" id="PF13424">
    <property type="entry name" value="TPR_12"/>
    <property type="match status" value="3"/>
</dbReference>
<keyword evidence="2" id="KW-0902">Two-component regulatory system</keyword>
<dbReference type="InterPro" id="IPR011990">
    <property type="entry name" value="TPR-like_helical_dom_sf"/>
</dbReference>
<dbReference type="Pfam" id="PF00486">
    <property type="entry name" value="Trans_reg_C"/>
    <property type="match status" value="1"/>
</dbReference>
<feature type="repeat" description="TPR" evidence="6">
    <location>
        <begin position="793"/>
        <end position="826"/>
    </location>
</feature>
<reference evidence="10" key="1">
    <citation type="submission" date="2023-07" db="EMBL/GenBank/DDBJ databases">
        <title>30 novel species of actinomycetes from the DSMZ collection.</title>
        <authorList>
            <person name="Nouioui I."/>
        </authorList>
    </citation>
    <scope>NUCLEOTIDE SEQUENCE [LARGE SCALE GENOMIC DNA]</scope>
    <source>
        <strain evidence="10">DSM 44915</strain>
    </source>
</reference>
<evidence type="ECO:0000256" key="1">
    <source>
        <dbReference type="ARBA" id="ARBA00005820"/>
    </source>
</evidence>
<dbReference type="SMART" id="SM01043">
    <property type="entry name" value="BTAD"/>
    <property type="match status" value="1"/>
</dbReference>
<comment type="caution">
    <text evidence="9">The sequence shown here is derived from an EMBL/GenBank/DDBJ whole genome shotgun (WGS) entry which is preliminary data.</text>
</comment>
<dbReference type="InterPro" id="IPR001867">
    <property type="entry name" value="OmpR/PhoB-type_DNA-bd"/>
</dbReference>
<keyword evidence="10" id="KW-1185">Reference proteome</keyword>
<feature type="DNA-binding region" description="OmpR/PhoB-type" evidence="7">
    <location>
        <begin position="1"/>
        <end position="90"/>
    </location>
</feature>
<keyword evidence="5" id="KW-0804">Transcription</keyword>
<dbReference type="InterPro" id="IPR005158">
    <property type="entry name" value="BTAD"/>
</dbReference>
<evidence type="ECO:0000256" key="4">
    <source>
        <dbReference type="ARBA" id="ARBA00023125"/>
    </source>
</evidence>
<dbReference type="EMBL" id="JAVREO010000006">
    <property type="protein sequence ID" value="MDT0266959.1"/>
    <property type="molecule type" value="Genomic_DNA"/>
</dbReference>
<dbReference type="InterPro" id="IPR051677">
    <property type="entry name" value="AfsR-DnrI-RedD_regulator"/>
</dbReference>
<dbReference type="PROSITE" id="PS50005">
    <property type="entry name" value="TPR"/>
    <property type="match status" value="1"/>
</dbReference>
<dbReference type="Pfam" id="PF03704">
    <property type="entry name" value="BTAD"/>
    <property type="match status" value="1"/>
</dbReference>
<dbReference type="InterPro" id="IPR016032">
    <property type="entry name" value="Sig_transdc_resp-reg_C-effctor"/>
</dbReference>
<accession>A0ABU2JR07</accession>
<keyword evidence="4 7" id="KW-0238">DNA-binding</keyword>
<evidence type="ECO:0000259" key="8">
    <source>
        <dbReference type="PROSITE" id="PS51755"/>
    </source>
</evidence>
<name>A0ABU2JR07_9ACTN</name>
<dbReference type="SUPFAM" id="SSF48452">
    <property type="entry name" value="TPR-like"/>
    <property type="match status" value="4"/>
</dbReference>
<comment type="similarity">
    <text evidence="1">Belongs to the AfsR/DnrI/RedD regulatory family.</text>
</comment>
<dbReference type="PANTHER" id="PTHR35807">
    <property type="entry name" value="TRANSCRIPTIONAL REGULATOR REDD-RELATED"/>
    <property type="match status" value="1"/>
</dbReference>
<keyword evidence="3" id="KW-0805">Transcription regulation</keyword>
<dbReference type="Gene3D" id="1.25.40.10">
    <property type="entry name" value="Tetratricopeptide repeat domain"/>
    <property type="match status" value="3"/>
</dbReference>
<evidence type="ECO:0000256" key="6">
    <source>
        <dbReference type="PROSITE-ProRule" id="PRU00339"/>
    </source>
</evidence>
<evidence type="ECO:0000256" key="3">
    <source>
        <dbReference type="ARBA" id="ARBA00023015"/>
    </source>
</evidence>
<feature type="domain" description="OmpR/PhoB-type" evidence="8">
    <location>
        <begin position="1"/>
        <end position="90"/>
    </location>
</feature>